<protein>
    <submittedName>
        <fullName evidence="2">Putative secreted protein</fullName>
    </submittedName>
</protein>
<accession>A0A023G3M9</accession>
<reference evidence="2" key="1">
    <citation type="submission" date="2014-03" db="EMBL/GenBank/DDBJ databases">
        <title>The sialotranscriptome of Amblyomma triste, Amblyomma parvum and Amblyomma cajennense ticks, uncovered by 454-based RNA-seq.</title>
        <authorList>
            <person name="Garcia G.R."/>
            <person name="Gardinassi L.G."/>
            <person name="Ribeiro J.M."/>
            <person name="Anatriello E."/>
            <person name="Ferreira B.R."/>
            <person name="Moreira H.N."/>
            <person name="Mafra C."/>
            <person name="Olegario M.M."/>
            <person name="Szabo P.J."/>
            <person name="Miranda-Santos I.K."/>
            <person name="Maruyama S.R."/>
        </authorList>
    </citation>
    <scope>NUCLEOTIDE SEQUENCE</scope>
    <source>
        <strain evidence="2">Mato Grasso do Sul</strain>
        <tissue evidence="2">Salivary glands</tissue>
    </source>
</reference>
<evidence type="ECO:0000313" key="2">
    <source>
        <dbReference type="EMBL" id="JAC27458.1"/>
    </source>
</evidence>
<dbReference type="AlphaFoldDB" id="A0A023G3M9"/>
<proteinExistence type="evidence at transcript level"/>
<evidence type="ECO:0000256" key="1">
    <source>
        <dbReference type="SAM" id="SignalP"/>
    </source>
</evidence>
<feature type="non-terminal residue" evidence="2">
    <location>
        <position position="85"/>
    </location>
</feature>
<feature type="signal peptide" evidence="1">
    <location>
        <begin position="1"/>
        <end position="37"/>
    </location>
</feature>
<sequence>MYASQLGTFHYSFFPSSDRLCSSFLSLLLLCQRLCLASPPVCCLCGHLLSFAVMWRASAAAGEVGRALPLVLWVPLVTRSPGFHD</sequence>
<name>A0A023G3M9_AMBTT</name>
<feature type="chain" id="PRO_5001516238" evidence="1">
    <location>
        <begin position="38"/>
        <end position="85"/>
    </location>
</feature>
<dbReference type="EMBL" id="GBBM01007960">
    <property type="protein sequence ID" value="JAC27458.1"/>
    <property type="molecule type" value="mRNA"/>
</dbReference>
<keyword evidence="1" id="KW-0732">Signal</keyword>
<organism evidence="2">
    <name type="scientific">Amblyomma triste</name>
    <name type="common">Neotropical tick</name>
    <dbReference type="NCBI Taxonomy" id="251400"/>
    <lineage>
        <taxon>Eukaryota</taxon>
        <taxon>Metazoa</taxon>
        <taxon>Ecdysozoa</taxon>
        <taxon>Arthropoda</taxon>
        <taxon>Chelicerata</taxon>
        <taxon>Arachnida</taxon>
        <taxon>Acari</taxon>
        <taxon>Parasitiformes</taxon>
        <taxon>Ixodida</taxon>
        <taxon>Ixodoidea</taxon>
        <taxon>Ixodidae</taxon>
        <taxon>Amblyomminae</taxon>
        <taxon>Amblyomma</taxon>
    </lineage>
</organism>